<dbReference type="PROSITE" id="PS00518">
    <property type="entry name" value="ZF_RING_1"/>
    <property type="match status" value="1"/>
</dbReference>
<evidence type="ECO:0000256" key="1">
    <source>
        <dbReference type="ARBA" id="ARBA00022723"/>
    </source>
</evidence>
<evidence type="ECO:0000256" key="3">
    <source>
        <dbReference type="ARBA" id="ARBA00022833"/>
    </source>
</evidence>
<gene>
    <name evidence="5" type="ORF">HPB48_003320</name>
</gene>
<dbReference type="InterPro" id="IPR017907">
    <property type="entry name" value="Znf_RING_CS"/>
</dbReference>
<name>A0A9J6GP17_HAELO</name>
<evidence type="ECO:0000313" key="5">
    <source>
        <dbReference type="EMBL" id="KAH9380198.1"/>
    </source>
</evidence>
<keyword evidence="2" id="KW-0863">Zinc-finger</keyword>
<evidence type="ECO:0000256" key="2">
    <source>
        <dbReference type="ARBA" id="ARBA00022771"/>
    </source>
</evidence>
<dbReference type="OrthoDB" id="6479682at2759"/>
<dbReference type="AlphaFoldDB" id="A0A9J6GP17"/>
<reference evidence="5 6" key="1">
    <citation type="journal article" date="2020" name="Cell">
        <title>Large-Scale Comparative Analyses of Tick Genomes Elucidate Their Genetic Diversity and Vector Capacities.</title>
        <authorList>
            <consortium name="Tick Genome and Microbiome Consortium (TIGMIC)"/>
            <person name="Jia N."/>
            <person name="Wang J."/>
            <person name="Shi W."/>
            <person name="Du L."/>
            <person name="Sun Y."/>
            <person name="Zhan W."/>
            <person name="Jiang J.F."/>
            <person name="Wang Q."/>
            <person name="Zhang B."/>
            <person name="Ji P."/>
            <person name="Bell-Sakyi L."/>
            <person name="Cui X.M."/>
            <person name="Yuan T.T."/>
            <person name="Jiang B.G."/>
            <person name="Yang W.F."/>
            <person name="Lam T.T."/>
            <person name="Chang Q.C."/>
            <person name="Ding S.J."/>
            <person name="Wang X.J."/>
            <person name="Zhu J.G."/>
            <person name="Ruan X.D."/>
            <person name="Zhao L."/>
            <person name="Wei J.T."/>
            <person name="Ye R.Z."/>
            <person name="Que T.C."/>
            <person name="Du C.H."/>
            <person name="Zhou Y.H."/>
            <person name="Cheng J.X."/>
            <person name="Dai P.F."/>
            <person name="Guo W.B."/>
            <person name="Han X.H."/>
            <person name="Huang E.J."/>
            <person name="Li L.F."/>
            <person name="Wei W."/>
            <person name="Gao Y.C."/>
            <person name="Liu J.Z."/>
            <person name="Shao H.Z."/>
            <person name="Wang X."/>
            <person name="Wang C.C."/>
            <person name="Yang T.C."/>
            <person name="Huo Q.B."/>
            <person name="Li W."/>
            <person name="Chen H.Y."/>
            <person name="Chen S.E."/>
            <person name="Zhou L.G."/>
            <person name="Ni X.B."/>
            <person name="Tian J.H."/>
            <person name="Sheng Y."/>
            <person name="Liu T."/>
            <person name="Pan Y.S."/>
            <person name="Xia L.Y."/>
            <person name="Li J."/>
            <person name="Zhao F."/>
            <person name="Cao W.C."/>
        </authorList>
    </citation>
    <scope>NUCLEOTIDE SEQUENCE [LARGE SCALE GENOMIC DNA]</scope>
    <source>
        <strain evidence="5">HaeL-2018</strain>
    </source>
</reference>
<proteinExistence type="predicted"/>
<dbReference type="InterPro" id="IPR049342">
    <property type="entry name" value="TRAF1-6_MATH_dom"/>
</dbReference>
<evidence type="ECO:0000259" key="4">
    <source>
        <dbReference type="Pfam" id="PF21355"/>
    </source>
</evidence>
<dbReference type="EMBL" id="JABSTR010000010">
    <property type="protein sequence ID" value="KAH9380198.1"/>
    <property type="molecule type" value="Genomic_DNA"/>
</dbReference>
<dbReference type="InterPro" id="IPR008974">
    <property type="entry name" value="TRAF-like"/>
</dbReference>
<dbReference type="VEuPathDB" id="VectorBase:HLOH_061256"/>
<dbReference type="SUPFAM" id="SSF49599">
    <property type="entry name" value="TRAF domain-like"/>
    <property type="match status" value="2"/>
</dbReference>
<keyword evidence="1" id="KW-0479">Metal-binding</keyword>
<dbReference type="Pfam" id="PF21355">
    <property type="entry name" value="TRAF-mep_MATH"/>
    <property type="match status" value="1"/>
</dbReference>
<keyword evidence="6" id="KW-1185">Reference proteome</keyword>
<feature type="domain" description="TRAF1-6 MATH" evidence="4">
    <location>
        <begin position="296"/>
        <end position="353"/>
    </location>
</feature>
<keyword evidence="3" id="KW-0862">Zinc</keyword>
<comment type="caution">
    <text evidence="5">The sequence shown here is derived from an EMBL/GenBank/DDBJ whole genome shotgun (WGS) entry which is preliminary data.</text>
</comment>
<dbReference type="InterPro" id="IPR013083">
    <property type="entry name" value="Znf_RING/FYVE/PHD"/>
</dbReference>
<evidence type="ECO:0000313" key="6">
    <source>
        <dbReference type="Proteomes" id="UP000821853"/>
    </source>
</evidence>
<protein>
    <recommendedName>
        <fullName evidence="4">TRAF1-6 MATH domain-containing protein</fullName>
    </recommendedName>
</protein>
<accession>A0A9J6GP17</accession>
<dbReference type="GO" id="GO:0008270">
    <property type="term" value="F:zinc ion binding"/>
    <property type="evidence" value="ECO:0007669"/>
    <property type="project" value="UniProtKB-KW"/>
</dbReference>
<sequence>MPSGYQHSILRGFSEELDLKPLHFVVPPPPARVCSACGHVSKRTGALLCGHFLCGLCYQQCDLGVVRTCPFDGEACPEETVQWRDFPTEQLLKKQVNCWNKANGCSATISASDLSRHFHRECEHHSTFCPKCSTKVLCKSLCSHIRSCAGSQRPISSETALGPSGDQQSAGPTLEVLYTTTLHMQLQLDELKAGLERISLQDLSGDVNNLGETLKQDFEKIAKESRDNFSRQGADIGLVKNKVVEMGKELVKKVEAVLRHTMKQSSHEWILKGYASLKDEATKKGLAESQSNPVYLCGYFLLLGVYIQKNYNNSLSLHLHMCLGKGEVDEYLQWPFHRKMVLSVVHPETLQKREVTV</sequence>
<dbReference type="Proteomes" id="UP000821853">
    <property type="component" value="Chromosome 8"/>
</dbReference>
<dbReference type="Gene3D" id="2.60.210.10">
    <property type="entry name" value="Apoptosis, Tumor Necrosis Factor Receptor Associated Protein 2, Chain A"/>
    <property type="match status" value="1"/>
</dbReference>
<dbReference type="Gene3D" id="3.30.40.10">
    <property type="entry name" value="Zinc/RING finger domain, C3HC4 (zinc finger)"/>
    <property type="match status" value="1"/>
</dbReference>
<organism evidence="5 6">
    <name type="scientific">Haemaphysalis longicornis</name>
    <name type="common">Bush tick</name>
    <dbReference type="NCBI Taxonomy" id="44386"/>
    <lineage>
        <taxon>Eukaryota</taxon>
        <taxon>Metazoa</taxon>
        <taxon>Ecdysozoa</taxon>
        <taxon>Arthropoda</taxon>
        <taxon>Chelicerata</taxon>
        <taxon>Arachnida</taxon>
        <taxon>Acari</taxon>
        <taxon>Parasitiformes</taxon>
        <taxon>Ixodida</taxon>
        <taxon>Ixodoidea</taxon>
        <taxon>Ixodidae</taxon>
        <taxon>Haemaphysalinae</taxon>
        <taxon>Haemaphysalis</taxon>
    </lineage>
</organism>
<dbReference type="OMA" id="QSSHEWI"/>